<name>A0A397G8V8_ASPTH</name>
<reference evidence="2" key="1">
    <citation type="submission" date="2018-08" db="EMBL/GenBank/DDBJ databases">
        <title>Draft genome sequence of azole-resistant Aspergillus thermomutatus (Neosartorya pseudofischeri) strain HMR AF 39, isolated from a human nasal aspirate.</title>
        <authorList>
            <person name="Parent-Michaud M."/>
            <person name="Dufresne P.J."/>
            <person name="Fournier E."/>
            <person name="Martineau C."/>
            <person name="Moreira S."/>
            <person name="Perkins V."/>
            <person name="De Repentigny L."/>
            <person name="Dufresne S.F."/>
        </authorList>
    </citation>
    <scope>NUCLEOTIDE SEQUENCE [LARGE SCALE GENOMIC DNA]</scope>
    <source>
        <strain evidence="2">HMR AF 39</strain>
    </source>
</reference>
<comment type="caution">
    <text evidence="2">The sequence shown here is derived from an EMBL/GenBank/DDBJ whole genome shotgun (WGS) entry which is preliminary data.</text>
</comment>
<evidence type="ECO:0000313" key="3">
    <source>
        <dbReference type="Proteomes" id="UP000215305"/>
    </source>
</evidence>
<dbReference type="VEuPathDB" id="FungiDB:CDV56_104141"/>
<feature type="region of interest" description="Disordered" evidence="1">
    <location>
        <begin position="30"/>
        <end position="62"/>
    </location>
</feature>
<dbReference type="Proteomes" id="UP000215305">
    <property type="component" value="Unassembled WGS sequence"/>
</dbReference>
<proteinExistence type="predicted"/>
<keyword evidence="3" id="KW-1185">Reference proteome</keyword>
<dbReference type="RefSeq" id="XP_026611590.1">
    <property type="nucleotide sequence ID" value="XM_026757760.1"/>
</dbReference>
<sequence length="139" mass="15870">MLNLTRRILFGQLKNKGITTEWGAENLNQLRQHGKRTKDDPTPPTQGADRPEQRGEETATADVLETTDVEPNSVVNTHTPFHLPRSEPLINFFRRACSQVILSTSTFAHIWSDADRQAIPDYDSARLTYTQLVELYNYL</sequence>
<evidence type="ECO:0000256" key="1">
    <source>
        <dbReference type="SAM" id="MobiDB-lite"/>
    </source>
</evidence>
<accession>A0A397G8V8</accession>
<dbReference type="AlphaFoldDB" id="A0A397G8V8"/>
<organism evidence="2 3">
    <name type="scientific">Aspergillus thermomutatus</name>
    <name type="common">Neosartorya pseudofischeri</name>
    <dbReference type="NCBI Taxonomy" id="41047"/>
    <lineage>
        <taxon>Eukaryota</taxon>
        <taxon>Fungi</taxon>
        <taxon>Dikarya</taxon>
        <taxon>Ascomycota</taxon>
        <taxon>Pezizomycotina</taxon>
        <taxon>Eurotiomycetes</taxon>
        <taxon>Eurotiomycetidae</taxon>
        <taxon>Eurotiales</taxon>
        <taxon>Aspergillaceae</taxon>
        <taxon>Aspergillus</taxon>
        <taxon>Aspergillus subgen. Fumigati</taxon>
    </lineage>
</organism>
<protein>
    <submittedName>
        <fullName evidence="2">Uncharacterized protein</fullName>
    </submittedName>
</protein>
<dbReference type="EMBL" id="NKHU02000221">
    <property type="protein sequence ID" value="RHZ47445.1"/>
    <property type="molecule type" value="Genomic_DNA"/>
</dbReference>
<dbReference type="GeneID" id="38126115"/>
<gene>
    <name evidence="2" type="ORF">CDV56_104141</name>
</gene>
<evidence type="ECO:0000313" key="2">
    <source>
        <dbReference type="EMBL" id="RHZ47445.1"/>
    </source>
</evidence>